<dbReference type="AlphaFoldDB" id="A0A158SUM1"/>
<dbReference type="Proteomes" id="UP000050700">
    <property type="component" value="Unassembled WGS sequence"/>
</dbReference>
<reference evidence="1 2" key="1">
    <citation type="submission" date="2014-05" db="EMBL/GenBank/DDBJ databases">
        <title>Methylome analysis of the phasevarions of Haemophilus influenzae.</title>
        <authorList>
            <person name="Atack J.M."/>
            <person name="Fox K.L."/>
            <person name="Power P.M."/>
            <person name="Clark T."/>
            <person name="Jurcisek J."/>
            <person name="Korlach J."/>
            <person name="Bakaletz L.O."/>
            <person name="Jennings M.P."/>
        </authorList>
    </citation>
    <scope>NUCLEOTIDE SEQUENCE [LARGE SCALE GENOMIC DNA]</scope>
    <source>
        <strain evidence="1 2">1209</strain>
    </source>
</reference>
<name>A0A158SUM1_HAEIF</name>
<organism evidence="1 2">
    <name type="scientific">Haemophilus influenzae</name>
    <dbReference type="NCBI Taxonomy" id="727"/>
    <lineage>
        <taxon>Bacteria</taxon>
        <taxon>Pseudomonadati</taxon>
        <taxon>Pseudomonadota</taxon>
        <taxon>Gammaproteobacteria</taxon>
        <taxon>Pasteurellales</taxon>
        <taxon>Pasteurellaceae</taxon>
        <taxon>Haemophilus</taxon>
    </lineage>
</organism>
<dbReference type="EMBL" id="JMQP01000002">
    <property type="protein sequence ID" value="KIS34565.1"/>
    <property type="molecule type" value="Genomic_DNA"/>
</dbReference>
<evidence type="ECO:0000313" key="2">
    <source>
        <dbReference type="Proteomes" id="UP000050700"/>
    </source>
</evidence>
<proteinExistence type="predicted"/>
<evidence type="ECO:0000313" key="1">
    <source>
        <dbReference type="EMBL" id="KIS34565.1"/>
    </source>
</evidence>
<protein>
    <submittedName>
        <fullName evidence="1">Uncharacterized protein</fullName>
    </submittedName>
</protein>
<accession>A0A158SUM1</accession>
<comment type="caution">
    <text evidence="1">The sequence shown here is derived from an EMBL/GenBank/DDBJ whole genome shotgun (WGS) entry which is preliminary data.</text>
</comment>
<sequence>MKAENLVLLKIRSAVKQKLVILLNDTRIILIHKIVPKSWWISPTFRYR</sequence>
<gene>
    <name evidence="1" type="ORF">NTHI1209_00165</name>
</gene>